<feature type="region of interest" description="Disordered" evidence="1">
    <location>
        <begin position="1"/>
        <end position="77"/>
    </location>
</feature>
<dbReference type="PANTHER" id="PTHR36759:SF1">
    <property type="entry name" value="DYNEIN BETA CHAIN, CILIARY PROTEIN"/>
    <property type="match status" value="1"/>
</dbReference>
<organism evidence="2">
    <name type="scientific">Oryza punctata</name>
    <name type="common">Red rice</name>
    <dbReference type="NCBI Taxonomy" id="4537"/>
    <lineage>
        <taxon>Eukaryota</taxon>
        <taxon>Viridiplantae</taxon>
        <taxon>Streptophyta</taxon>
        <taxon>Embryophyta</taxon>
        <taxon>Tracheophyta</taxon>
        <taxon>Spermatophyta</taxon>
        <taxon>Magnoliopsida</taxon>
        <taxon>Liliopsida</taxon>
        <taxon>Poales</taxon>
        <taxon>Poaceae</taxon>
        <taxon>BOP clade</taxon>
        <taxon>Oryzoideae</taxon>
        <taxon>Oryzeae</taxon>
        <taxon>Oryzinae</taxon>
        <taxon>Oryza</taxon>
    </lineage>
</organism>
<feature type="compositionally biased region" description="Pro residues" evidence="1">
    <location>
        <begin position="15"/>
        <end position="39"/>
    </location>
</feature>
<feature type="compositionally biased region" description="Gly residues" evidence="1">
    <location>
        <begin position="46"/>
        <end position="55"/>
    </location>
</feature>
<dbReference type="eggNOG" id="ENOG502RY4S">
    <property type="taxonomic scope" value="Eukaryota"/>
</dbReference>
<accession>A0A0E0MN90</accession>
<dbReference type="OMA" id="VSHVHEI"/>
<evidence type="ECO:0000313" key="3">
    <source>
        <dbReference type="Proteomes" id="UP000026962"/>
    </source>
</evidence>
<evidence type="ECO:0000256" key="1">
    <source>
        <dbReference type="SAM" id="MobiDB-lite"/>
    </source>
</evidence>
<sequence>MGQALRGAAGRVRAPPTPAPPSRPPPPPPPPAAPPPPQRASPAGAVGVGGGGGGAQDRLDVTIQPKDAPGVLKERDPSYDEMLKHMVGRITTKPGGKPEMGEAFVVDQYNRPLPKVRTSRPEPWQGGHRQLPPGTINVSHVHEIIQLYQGKSSNHPGPMSVDEIASKFRVEASVVQNIVWFVSLPQDEHATKKEEH</sequence>
<dbReference type="Proteomes" id="UP000026962">
    <property type="component" value="Chromosome 12"/>
</dbReference>
<dbReference type="HOGENOM" id="CLU_095847_0_0_1"/>
<keyword evidence="3" id="KW-1185">Reference proteome</keyword>
<reference evidence="2" key="1">
    <citation type="submission" date="2015-04" db="UniProtKB">
        <authorList>
            <consortium name="EnsemblPlants"/>
        </authorList>
    </citation>
    <scope>IDENTIFICATION</scope>
</reference>
<dbReference type="PANTHER" id="PTHR36759">
    <property type="entry name" value="DYNEIN BETA CHAIN, CILIARY PROTEIN"/>
    <property type="match status" value="1"/>
</dbReference>
<feature type="compositionally biased region" description="Low complexity" evidence="1">
    <location>
        <begin position="1"/>
        <end position="14"/>
    </location>
</feature>
<dbReference type="EnsemblPlants" id="OPUNC12G13350.1">
    <property type="protein sequence ID" value="OPUNC12G13350.1"/>
    <property type="gene ID" value="OPUNC12G13350"/>
</dbReference>
<proteinExistence type="predicted"/>
<dbReference type="Gramene" id="OPUNC12G13350.1">
    <property type="protein sequence ID" value="OPUNC12G13350.1"/>
    <property type="gene ID" value="OPUNC12G13350"/>
</dbReference>
<dbReference type="AlphaFoldDB" id="A0A0E0MN90"/>
<protein>
    <submittedName>
        <fullName evidence="2">Uncharacterized protein</fullName>
    </submittedName>
</protein>
<name>A0A0E0MN90_ORYPU</name>
<evidence type="ECO:0000313" key="2">
    <source>
        <dbReference type="EnsemblPlants" id="OPUNC12G13350.1"/>
    </source>
</evidence>
<feature type="region of interest" description="Disordered" evidence="1">
    <location>
        <begin position="114"/>
        <end position="135"/>
    </location>
</feature>
<reference evidence="2" key="2">
    <citation type="submission" date="2018-05" db="EMBL/GenBank/DDBJ databases">
        <title>OpunRS2 (Oryza punctata Reference Sequence Version 2).</title>
        <authorList>
            <person name="Zhang J."/>
            <person name="Kudrna D."/>
            <person name="Lee S."/>
            <person name="Talag J."/>
            <person name="Welchert J."/>
            <person name="Wing R.A."/>
        </authorList>
    </citation>
    <scope>NUCLEOTIDE SEQUENCE [LARGE SCALE GENOMIC DNA]</scope>
</reference>
<dbReference type="STRING" id="4537.A0A0E0MN90"/>